<keyword evidence="6" id="KW-0411">Iron-sulfur</keyword>
<dbReference type="Proteomes" id="UP001187531">
    <property type="component" value="Unassembled WGS sequence"/>
</dbReference>
<dbReference type="GO" id="GO:0046872">
    <property type="term" value="F:metal ion binding"/>
    <property type="evidence" value="ECO:0007669"/>
    <property type="project" value="UniProtKB-KW"/>
</dbReference>
<dbReference type="CDD" id="cd02037">
    <property type="entry name" value="Mrp_NBP35"/>
    <property type="match status" value="1"/>
</dbReference>
<dbReference type="SUPFAM" id="SSF52540">
    <property type="entry name" value="P-loop containing nucleoside triphosphate hydrolases"/>
    <property type="match status" value="1"/>
</dbReference>
<evidence type="ECO:0000256" key="4">
    <source>
        <dbReference type="ARBA" id="ARBA00022840"/>
    </source>
</evidence>
<dbReference type="Pfam" id="PF10609">
    <property type="entry name" value="ParA"/>
    <property type="match status" value="1"/>
</dbReference>
<evidence type="ECO:0000256" key="3">
    <source>
        <dbReference type="ARBA" id="ARBA00022741"/>
    </source>
</evidence>
<keyword evidence="2" id="KW-0479">Metal-binding</keyword>
<organism evidence="8 9">
    <name type="scientific">Artemia franciscana</name>
    <name type="common">Brine shrimp</name>
    <name type="synonym">Artemia sanfranciscana</name>
    <dbReference type="NCBI Taxonomy" id="6661"/>
    <lineage>
        <taxon>Eukaryota</taxon>
        <taxon>Metazoa</taxon>
        <taxon>Ecdysozoa</taxon>
        <taxon>Arthropoda</taxon>
        <taxon>Crustacea</taxon>
        <taxon>Branchiopoda</taxon>
        <taxon>Anostraca</taxon>
        <taxon>Artemiidae</taxon>
        <taxon>Artemia</taxon>
    </lineage>
</organism>
<accession>A0AA88HYZ4</accession>
<keyword evidence="4" id="KW-0067">ATP-binding</keyword>
<dbReference type="InterPro" id="IPR033756">
    <property type="entry name" value="YlxH/NBP35"/>
</dbReference>
<keyword evidence="5" id="KW-0408">Iron</keyword>
<comment type="caution">
    <text evidence="8">The sequence shown here is derived from an EMBL/GenBank/DDBJ whole genome shotgun (WGS) entry which is preliminary data.</text>
</comment>
<dbReference type="InterPro" id="IPR044304">
    <property type="entry name" value="NUBPL-like"/>
</dbReference>
<evidence type="ECO:0000313" key="9">
    <source>
        <dbReference type="Proteomes" id="UP001187531"/>
    </source>
</evidence>
<comment type="similarity">
    <text evidence="7">Belongs to the Mrp/NBP35 ATP-binding proteins family.</text>
</comment>
<evidence type="ECO:0000256" key="6">
    <source>
        <dbReference type="ARBA" id="ARBA00023014"/>
    </source>
</evidence>
<dbReference type="GO" id="GO:0005739">
    <property type="term" value="C:mitochondrion"/>
    <property type="evidence" value="ECO:0007669"/>
    <property type="project" value="TreeGrafter"/>
</dbReference>
<dbReference type="EMBL" id="JAVRJZ010000008">
    <property type="protein sequence ID" value="KAK2719768.1"/>
    <property type="molecule type" value="Genomic_DNA"/>
</dbReference>
<dbReference type="InterPro" id="IPR027417">
    <property type="entry name" value="P-loop_NTPase"/>
</dbReference>
<keyword evidence="1" id="KW-0004">4Fe-4S</keyword>
<proteinExistence type="inferred from homology"/>
<dbReference type="Gene3D" id="3.40.50.300">
    <property type="entry name" value="P-loop containing nucleotide triphosphate hydrolases"/>
    <property type="match status" value="1"/>
</dbReference>
<dbReference type="GO" id="GO:0016226">
    <property type="term" value="P:iron-sulfur cluster assembly"/>
    <property type="evidence" value="ECO:0007669"/>
    <property type="project" value="InterPro"/>
</dbReference>
<gene>
    <name evidence="8" type="ORF">QYM36_005296</name>
</gene>
<evidence type="ECO:0000256" key="1">
    <source>
        <dbReference type="ARBA" id="ARBA00022485"/>
    </source>
</evidence>
<reference evidence="8" key="1">
    <citation type="submission" date="2023-07" db="EMBL/GenBank/DDBJ databases">
        <title>Chromosome-level genome assembly of Artemia franciscana.</title>
        <authorList>
            <person name="Jo E."/>
        </authorList>
    </citation>
    <scope>NUCLEOTIDE SEQUENCE</scope>
    <source>
        <tissue evidence="8">Whole body</tissue>
    </source>
</reference>
<dbReference type="HAMAP" id="MF_02040">
    <property type="entry name" value="Mrp_NBP35"/>
    <property type="match status" value="1"/>
</dbReference>
<evidence type="ECO:0000256" key="5">
    <source>
        <dbReference type="ARBA" id="ARBA00023004"/>
    </source>
</evidence>
<evidence type="ECO:0000256" key="7">
    <source>
        <dbReference type="ARBA" id="ARBA00024036"/>
    </source>
</evidence>
<dbReference type="GO" id="GO:0051539">
    <property type="term" value="F:4 iron, 4 sulfur cluster binding"/>
    <property type="evidence" value="ECO:0007669"/>
    <property type="project" value="UniProtKB-KW"/>
</dbReference>
<sequence>MNSSTVLQRLPTLKYVLVRYASAAQNQDLKKRQEAMMARSLPKQVSIPGVNHIILVSSGKGGVGKSTVSANLAVALGIELGERKVGLLDADVFGPSIPTMMNLEGSPDIVEGNKMVPLVNYGLKVMSMGFLVPGSGPVVWRGLMVMQAIQDLTKNVKWGPLDILVVDTPPGTGDTHLSLAQTLPLSGALVVTTSQKVALNAARKGAQMLEKVKVPIIGVVNNMSTFICSKCDTPSNIFGTNEGAQMLAKDFGVKVLSNIPLDPRIGELSDTGQPVVLAHPESKQRIVEGLALGNIWQDVGGRYRILEILRS</sequence>
<dbReference type="PANTHER" id="PTHR42961:SF2">
    <property type="entry name" value="IRON-SULFUR PROTEIN NUBPL"/>
    <property type="match status" value="1"/>
</dbReference>
<dbReference type="InterPro" id="IPR019591">
    <property type="entry name" value="Mrp/NBP35_ATP-bd"/>
</dbReference>
<evidence type="ECO:0000256" key="2">
    <source>
        <dbReference type="ARBA" id="ARBA00022723"/>
    </source>
</evidence>
<keyword evidence="9" id="KW-1185">Reference proteome</keyword>
<dbReference type="GO" id="GO:0140663">
    <property type="term" value="F:ATP-dependent FeS chaperone activity"/>
    <property type="evidence" value="ECO:0007669"/>
    <property type="project" value="InterPro"/>
</dbReference>
<name>A0AA88HYZ4_ARTSF</name>
<dbReference type="FunFam" id="3.40.50.300:FF:001278">
    <property type="entry name" value="Iron-sulfur cluster carrier protein"/>
    <property type="match status" value="1"/>
</dbReference>
<protein>
    <submittedName>
        <fullName evidence="8">Uncharacterized protein</fullName>
    </submittedName>
</protein>
<evidence type="ECO:0000313" key="8">
    <source>
        <dbReference type="EMBL" id="KAK2719768.1"/>
    </source>
</evidence>
<keyword evidence="3" id="KW-0547">Nucleotide-binding</keyword>
<dbReference type="PANTHER" id="PTHR42961">
    <property type="entry name" value="IRON-SULFUR PROTEIN NUBPL"/>
    <property type="match status" value="1"/>
</dbReference>
<dbReference type="GO" id="GO:0005524">
    <property type="term" value="F:ATP binding"/>
    <property type="evidence" value="ECO:0007669"/>
    <property type="project" value="UniProtKB-KW"/>
</dbReference>
<dbReference type="GO" id="GO:0032981">
    <property type="term" value="P:mitochondrial respiratory chain complex I assembly"/>
    <property type="evidence" value="ECO:0007669"/>
    <property type="project" value="TreeGrafter"/>
</dbReference>
<dbReference type="AlphaFoldDB" id="A0AA88HYZ4"/>